<accession>A0AAN8JKI7</accession>
<protein>
    <submittedName>
        <fullName evidence="2">Uncharacterized protein</fullName>
    </submittedName>
</protein>
<keyword evidence="3" id="KW-1185">Reference proteome</keyword>
<feature type="region of interest" description="Disordered" evidence="1">
    <location>
        <begin position="1"/>
        <end position="21"/>
    </location>
</feature>
<organism evidence="2 3">
    <name type="scientific">Patella caerulea</name>
    <name type="common">Rayed Mediterranean limpet</name>
    <dbReference type="NCBI Taxonomy" id="87958"/>
    <lineage>
        <taxon>Eukaryota</taxon>
        <taxon>Metazoa</taxon>
        <taxon>Spiralia</taxon>
        <taxon>Lophotrochozoa</taxon>
        <taxon>Mollusca</taxon>
        <taxon>Gastropoda</taxon>
        <taxon>Patellogastropoda</taxon>
        <taxon>Patelloidea</taxon>
        <taxon>Patellidae</taxon>
        <taxon>Patella</taxon>
    </lineage>
</organism>
<sequence>MTTSSSNKDNSQHGRNSRSTVIRNWSDHDTILYTQQLYLNRLNILKEDLDRGDKYSRREVIERVHPLYRNPRFRADTSNSKPTLHLQTLNNQKNHIPSTKPLFFNLSQSYAYKKKRDLLKFNQGVRFKNNFGKTMTYRLKQLESNLYSDGYVDAVNYVGGKTQRSHPSVIENEIKEHHEAPRGLNRHYQQPKTNHTIKGKVPKIIKTSPPDIAFSGRPLNNNDHITRHRLTPFNLTSSQRNNFVYPLRPMLERDTTDYEPIESISARNKLDFEHYFNNLVPNDTEIESTGSTRLNIQLPFLQ</sequence>
<dbReference type="Proteomes" id="UP001347796">
    <property type="component" value="Unassembled WGS sequence"/>
</dbReference>
<comment type="caution">
    <text evidence="2">The sequence shown here is derived from an EMBL/GenBank/DDBJ whole genome shotgun (WGS) entry which is preliminary data.</text>
</comment>
<proteinExistence type="predicted"/>
<evidence type="ECO:0000256" key="1">
    <source>
        <dbReference type="SAM" id="MobiDB-lite"/>
    </source>
</evidence>
<gene>
    <name evidence="2" type="ORF">SNE40_014066</name>
</gene>
<evidence type="ECO:0000313" key="2">
    <source>
        <dbReference type="EMBL" id="KAK6175658.1"/>
    </source>
</evidence>
<dbReference type="AlphaFoldDB" id="A0AAN8JKI7"/>
<name>A0AAN8JKI7_PATCE</name>
<reference evidence="2 3" key="1">
    <citation type="submission" date="2024-01" db="EMBL/GenBank/DDBJ databases">
        <title>The genome of the rayed Mediterranean limpet Patella caerulea (Linnaeus, 1758).</title>
        <authorList>
            <person name="Anh-Thu Weber A."/>
            <person name="Halstead-Nussloch G."/>
        </authorList>
    </citation>
    <scope>NUCLEOTIDE SEQUENCE [LARGE SCALE GENOMIC DNA]</scope>
    <source>
        <strain evidence="2">AATW-2023a</strain>
        <tissue evidence="2">Whole specimen</tissue>
    </source>
</reference>
<evidence type="ECO:0000313" key="3">
    <source>
        <dbReference type="Proteomes" id="UP001347796"/>
    </source>
</evidence>
<dbReference type="EMBL" id="JAZGQO010000010">
    <property type="protein sequence ID" value="KAK6175658.1"/>
    <property type="molecule type" value="Genomic_DNA"/>
</dbReference>